<keyword evidence="4 7" id="KW-0812">Transmembrane</keyword>
<comment type="caution">
    <text evidence="10">The sequence shown here is derived from an EMBL/GenBank/DDBJ whole genome shotgun (WGS) entry which is preliminary data.</text>
</comment>
<dbReference type="InterPro" id="IPR051447">
    <property type="entry name" value="Lipoprotein-release_system"/>
</dbReference>
<feature type="transmembrane region" description="Helical" evidence="7">
    <location>
        <begin position="21"/>
        <end position="46"/>
    </location>
</feature>
<gene>
    <name evidence="10" type="ORF">ACFS5J_08555</name>
</gene>
<name>A0ABW5YM65_9FLAO</name>
<comment type="similarity">
    <text evidence="2">Belongs to the ABC-4 integral membrane protein family. LolC/E subfamily.</text>
</comment>
<keyword evidence="11" id="KW-1185">Reference proteome</keyword>
<dbReference type="Pfam" id="PF02687">
    <property type="entry name" value="FtsX"/>
    <property type="match status" value="1"/>
</dbReference>
<evidence type="ECO:0000256" key="3">
    <source>
        <dbReference type="ARBA" id="ARBA00022475"/>
    </source>
</evidence>
<evidence type="ECO:0000256" key="1">
    <source>
        <dbReference type="ARBA" id="ARBA00004651"/>
    </source>
</evidence>
<evidence type="ECO:0000256" key="6">
    <source>
        <dbReference type="ARBA" id="ARBA00023136"/>
    </source>
</evidence>
<accession>A0ABW5YM65</accession>
<dbReference type="Pfam" id="PF12704">
    <property type="entry name" value="MacB_PCD"/>
    <property type="match status" value="1"/>
</dbReference>
<evidence type="ECO:0000259" key="9">
    <source>
        <dbReference type="Pfam" id="PF12704"/>
    </source>
</evidence>
<reference evidence="11" key="1">
    <citation type="journal article" date="2019" name="Int. J. Syst. Evol. Microbiol.">
        <title>The Global Catalogue of Microorganisms (GCM) 10K type strain sequencing project: providing services to taxonomists for standard genome sequencing and annotation.</title>
        <authorList>
            <consortium name="The Broad Institute Genomics Platform"/>
            <consortium name="The Broad Institute Genome Sequencing Center for Infectious Disease"/>
            <person name="Wu L."/>
            <person name="Ma J."/>
        </authorList>
    </citation>
    <scope>NUCLEOTIDE SEQUENCE [LARGE SCALE GENOMIC DNA]</scope>
    <source>
        <strain evidence="11">KCTC 22671</strain>
    </source>
</reference>
<keyword evidence="3" id="KW-1003">Cell membrane</keyword>
<keyword evidence="5 7" id="KW-1133">Transmembrane helix</keyword>
<feature type="domain" description="MacB-like periplasmic core" evidence="9">
    <location>
        <begin position="25"/>
        <end position="246"/>
    </location>
</feature>
<dbReference type="PANTHER" id="PTHR30489">
    <property type="entry name" value="LIPOPROTEIN-RELEASING SYSTEM TRANSMEMBRANE PROTEIN LOLE"/>
    <property type="match status" value="1"/>
</dbReference>
<protein>
    <submittedName>
        <fullName evidence="10">ABC transporter permease</fullName>
    </submittedName>
</protein>
<evidence type="ECO:0000256" key="2">
    <source>
        <dbReference type="ARBA" id="ARBA00005236"/>
    </source>
</evidence>
<organism evidence="10 11">
    <name type="scientific">Flavobacterium chuncheonense</name>
    <dbReference type="NCBI Taxonomy" id="2026653"/>
    <lineage>
        <taxon>Bacteria</taxon>
        <taxon>Pseudomonadati</taxon>
        <taxon>Bacteroidota</taxon>
        <taxon>Flavobacteriia</taxon>
        <taxon>Flavobacteriales</taxon>
        <taxon>Flavobacteriaceae</taxon>
        <taxon>Flavobacterium</taxon>
    </lineage>
</organism>
<feature type="transmembrane region" description="Helical" evidence="7">
    <location>
        <begin position="321"/>
        <end position="348"/>
    </location>
</feature>
<dbReference type="PANTHER" id="PTHR30489:SF0">
    <property type="entry name" value="LIPOPROTEIN-RELEASING SYSTEM TRANSMEMBRANE PROTEIN LOLE"/>
    <property type="match status" value="1"/>
</dbReference>
<evidence type="ECO:0000256" key="5">
    <source>
        <dbReference type="ARBA" id="ARBA00022989"/>
    </source>
</evidence>
<dbReference type="InterPro" id="IPR025857">
    <property type="entry name" value="MacB_PCD"/>
</dbReference>
<keyword evidence="6 7" id="KW-0472">Membrane</keyword>
<evidence type="ECO:0000313" key="10">
    <source>
        <dbReference type="EMBL" id="MFD2892058.1"/>
    </source>
</evidence>
<dbReference type="EMBL" id="JBHUPC010000013">
    <property type="protein sequence ID" value="MFD2892058.1"/>
    <property type="molecule type" value="Genomic_DNA"/>
</dbReference>
<evidence type="ECO:0000256" key="7">
    <source>
        <dbReference type="SAM" id="Phobius"/>
    </source>
</evidence>
<evidence type="ECO:0000259" key="8">
    <source>
        <dbReference type="Pfam" id="PF02687"/>
    </source>
</evidence>
<sequence length="399" mass="44597">MNFPFYIAKRYAVSFSKNSAINIITAIASLGTIASAMALFVVLSVFSGLRDFSLSFTNATDPDLRLETASGKFFTLTEAHEQKLKKSPFILSASKIIEDRVLFYYNNKEQVAYIKGVDSLFQKTNTISQHLYVGNWLEPETNEVVVGAEISRKLGLGLFDFNNPLEVYTPKPGKGLIENIDDAFTISTLHPVGIYNINEDVDAKYVFCDFDLTKELFRLKDNQVTNIEIKLRANSSEEDAINEIQSIFGDSVTIKTKAQLNDALYKMLNTENIAVYLIFTLVIIIALFNIIGALIMMIIDKKSNLKTLYSLGTPFKSLQRIFLFQGCLLTITGGIFGLLLGIILIILQQELDLIMITPTLAYPVSFEFTNVALVILTISVLGYLASWLASRSISKKFLE</sequence>
<dbReference type="InterPro" id="IPR003838">
    <property type="entry name" value="ABC3_permease_C"/>
</dbReference>
<evidence type="ECO:0000313" key="11">
    <source>
        <dbReference type="Proteomes" id="UP001597534"/>
    </source>
</evidence>
<dbReference type="RefSeq" id="WP_379811681.1">
    <property type="nucleotide sequence ID" value="NZ_JBHUPC010000013.1"/>
</dbReference>
<feature type="domain" description="ABC3 transporter permease C-terminal" evidence="8">
    <location>
        <begin position="277"/>
        <end position="396"/>
    </location>
</feature>
<feature type="transmembrane region" description="Helical" evidence="7">
    <location>
        <begin position="368"/>
        <end position="389"/>
    </location>
</feature>
<feature type="transmembrane region" description="Helical" evidence="7">
    <location>
        <begin position="273"/>
        <end position="300"/>
    </location>
</feature>
<proteinExistence type="inferred from homology"/>
<dbReference type="Proteomes" id="UP001597534">
    <property type="component" value="Unassembled WGS sequence"/>
</dbReference>
<evidence type="ECO:0000256" key="4">
    <source>
        <dbReference type="ARBA" id="ARBA00022692"/>
    </source>
</evidence>
<comment type="subcellular location">
    <subcellularLocation>
        <location evidence="1">Cell membrane</location>
        <topology evidence="1">Multi-pass membrane protein</topology>
    </subcellularLocation>
</comment>